<dbReference type="AlphaFoldDB" id="A0A8H9LGA6"/>
<dbReference type="EMBL" id="BMMN01000014">
    <property type="protein sequence ID" value="GGO26372.1"/>
    <property type="molecule type" value="Genomic_DNA"/>
</dbReference>
<dbReference type="Pfam" id="PF11706">
    <property type="entry name" value="zf-CGNR"/>
    <property type="match status" value="1"/>
</dbReference>
<dbReference type="OrthoDB" id="123307at2"/>
<dbReference type="Gene3D" id="1.10.3300.10">
    <property type="entry name" value="Jann2411-like domain"/>
    <property type="match status" value="1"/>
</dbReference>
<keyword evidence="3" id="KW-1185">Reference proteome</keyword>
<reference evidence="2" key="2">
    <citation type="submission" date="2020-09" db="EMBL/GenBank/DDBJ databases">
        <authorList>
            <person name="Sun Q."/>
            <person name="Zhou Y."/>
        </authorList>
    </citation>
    <scope>NUCLEOTIDE SEQUENCE</scope>
    <source>
        <strain evidence="2">CGMCC 4.7138</strain>
    </source>
</reference>
<reference evidence="2" key="1">
    <citation type="journal article" date="2014" name="Int. J. Syst. Evol. Microbiol.">
        <title>Complete genome sequence of Corynebacterium casei LMG S-19264T (=DSM 44701T), isolated from a smear-ripened cheese.</title>
        <authorList>
            <consortium name="US DOE Joint Genome Institute (JGI-PGF)"/>
            <person name="Walter F."/>
            <person name="Albersmeier A."/>
            <person name="Kalinowski J."/>
            <person name="Ruckert C."/>
        </authorList>
    </citation>
    <scope>NUCLEOTIDE SEQUENCE</scope>
    <source>
        <strain evidence="2">CGMCC 4.7138</strain>
    </source>
</reference>
<dbReference type="PANTHER" id="PTHR35525:SF3">
    <property type="entry name" value="BLL6575 PROTEIN"/>
    <property type="match status" value="1"/>
</dbReference>
<name>A0A8H9LGA6_9ACTN</name>
<dbReference type="InterPro" id="IPR021005">
    <property type="entry name" value="Znf_CGNR"/>
</dbReference>
<protein>
    <recommendedName>
        <fullName evidence="1">Zinc finger CGNR domain-containing protein</fullName>
    </recommendedName>
</protein>
<evidence type="ECO:0000313" key="3">
    <source>
        <dbReference type="Proteomes" id="UP000653480"/>
    </source>
</evidence>
<dbReference type="InterPro" id="IPR010852">
    <property type="entry name" value="ABATE"/>
</dbReference>
<sequence>MTWPATERYALEPAPGGLAFVQDLLNTSPAGRPRHADWLDDPTTAQTWLSEALARWSAASGRPAPAVDLTDRDCEALRDLRWALRGLVSDQSDGAEAVSAQVLAALPTLSVSMRVDERGTVVAEPSGTGWRRVASLVLIECLQAQQTDQWRRLKICRNERCQCAFYDRSRNNSGVWHDVRLCGNAANLRAYRARKREQAAGAGPPSRPSA</sequence>
<dbReference type="Proteomes" id="UP000653480">
    <property type="component" value="Unassembled WGS sequence"/>
</dbReference>
<gene>
    <name evidence="2" type="ORF">GCM10011574_58630</name>
</gene>
<evidence type="ECO:0000259" key="1">
    <source>
        <dbReference type="Pfam" id="PF11706"/>
    </source>
</evidence>
<dbReference type="PANTHER" id="PTHR35525">
    <property type="entry name" value="BLL6575 PROTEIN"/>
    <property type="match status" value="1"/>
</dbReference>
<dbReference type="InterPro" id="IPR023286">
    <property type="entry name" value="ABATE_dom_sf"/>
</dbReference>
<dbReference type="RefSeq" id="WP_142575125.1">
    <property type="nucleotide sequence ID" value="NZ_BMMN01000014.1"/>
</dbReference>
<comment type="caution">
    <text evidence="2">The sequence shown here is derived from an EMBL/GenBank/DDBJ whole genome shotgun (WGS) entry which is preliminary data.</text>
</comment>
<organism evidence="2 3">
    <name type="scientific">Microbispora bryophytorum</name>
    <dbReference type="NCBI Taxonomy" id="1460882"/>
    <lineage>
        <taxon>Bacteria</taxon>
        <taxon>Bacillati</taxon>
        <taxon>Actinomycetota</taxon>
        <taxon>Actinomycetes</taxon>
        <taxon>Streptosporangiales</taxon>
        <taxon>Streptosporangiaceae</taxon>
        <taxon>Microbispora</taxon>
    </lineage>
</organism>
<proteinExistence type="predicted"/>
<dbReference type="Pfam" id="PF07336">
    <property type="entry name" value="ABATE"/>
    <property type="match status" value="1"/>
</dbReference>
<feature type="domain" description="Zinc finger CGNR" evidence="1">
    <location>
        <begin position="152"/>
        <end position="195"/>
    </location>
</feature>
<evidence type="ECO:0000313" key="2">
    <source>
        <dbReference type="EMBL" id="GGO26372.1"/>
    </source>
</evidence>
<dbReference type="SUPFAM" id="SSF160904">
    <property type="entry name" value="Jann2411-like"/>
    <property type="match status" value="1"/>
</dbReference>
<accession>A0A8H9LGA6</accession>